<dbReference type="VEuPathDB" id="FungiDB:MAPG_06594"/>
<dbReference type="OMA" id="MKFMRRA"/>
<feature type="region of interest" description="Disordered" evidence="1">
    <location>
        <begin position="75"/>
        <end position="246"/>
    </location>
</feature>
<dbReference type="EMBL" id="GL876970">
    <property type="protein sequence ID" value="KLU87597.1"/>
    <property type="molecule type" value="Genomic_DNA"/>
</dbReference>
<accession>A0A0C4E2F8</accession>
<dbReference type="STRING" id="644358.A0A0C4E2F8"/>
<feature type="region of interest" description="Disordered" evidence="1">
    <location>
        <begin position="17"/>
        <end position="59"/>
    </location>
</feature>
<reference evidence="2" key="3">
    <citation type="submission" date="2011-03" db="EMBL/GenBank/DDBJ databases">
        <title>Annotation of Magnaporthe poae ATCC 64411.</title>
        <authorList>
            <person name="Ma L.-J."/>
            <person name="Dead R."/>
            <person name="Young S.K."/>
            <person name="Zeng Q."/>
            <person name="Gargeya S."/>
            <person name="Fitzgerald M."/>
            <person name="Haas B."/>
            <person name="Abouelleil A."/>
            <person name="Alvarado L."/>
            <person name="Arachchi H.M."/>
            <person name="Berlin A."/>
            <person name="Brown A."/>
            <person name="Chapman S.B."/>
            <person name="Chen Z."/>
            <person name="Dunbar C."/>
            <person name="Freedman E."/>
            <person name="Gearin G."/>
            <person name="Gellesch M."/>
            <person name="Goldberg J."/>
            <person name="Griggs A."/>
            <person name="Gujja S."/>
            <person name="Heiman D."/>
            <person name="Howarth C."/>
            <person name="Larson L."/>
            <person name="Lui A."/>
            <person name="MacDonald P.J.P."/>
            <person name="Mehta T."/>
            <person name="Montmayeur A."/>
            <person name="Murphy C."/>
            <person name="Neiman D."/>
            <person name="Pearson M."/>
            <person name="Priest M."/>
            <person name="Roberts A."/>
            <person name="Saif S."/>
            <person name="Shea T."/>
            <person name="Shenoy N."/>
            <person name="Sisk P."/>
            <person name="Stolte C."/>
            <person name="Sykes S."/>
            <person name="Yandava C."/>
            <person name="Wortman J."/>
            <person name="Nusbaum C."/>
            <person name="Birren B."/>
        </authorList>
    </citation>
    <scope>NUCLEOTIDE SEQUENCE</scope>
    <source>
        <strain evidence="2">ATCC 64411</strain>
    </source>
</reference>
<dbReference type="EMBL" id="ADBL01001597">
    <property type="status" value="NOT_ANNOTATED_CDS"/>
    <property type="molecule type" value="Genomic_DNA"/>
</dbReference>
<evidence type="ECO:0000313" key="3">
    <source>
        <dbReference type="EnsemblFungi" id="MAPG_06594T0"/>
    </source>
</evidence>
<organism evidence="3 4">
    <name type="scientific">Magnaporthiopsis poae (strain ATCC 64411 / 73-15)</name>
    <name type="common">Kentucky bluegrass fungus</name>
    <name type="synonym">Magnaporthe poae</name>
    <dbReference type="NCBI Taxonomy" id="644358"/>
    <lineage>
        <taxon>Eukaryota</taxon>
        <taxon>Fungi</taxon>
        <taxon>Dikarya</taxon>
        <taxon>Ascomycota</taxon>
        <taxon>Pezizomycotina</taxon>
        <taxon>Sordariomycetes</taxon>
        <taxon>Sordariomycetidae</taxon>
        <taxon>Magnaporthales</taxon>
        <taxon>Magnaporthaceae</taxon>
        <taxon>Magnaporthiopsis</taxon>
    </lineage>
</organism>
<protein>
    <submittedName>
        <fullName evidence="2 3">Uncharacterized protein</fullName>
    </submittedName>
</protein>
<evidence type="ECO:0000313" key="4">
    <source>
        <dbReference type="Proteomes" id="UP000011715"/>
    </source>
</evidence>
<reference evidence="3" key="4">
    <citation type="journal article" date="2015" name="G3 (Bethesda)">
        <title>Genome sequences of three phytopathogenic species of the Magnaporthaceae family of fungi.</title>
        <authorList>
            <person name="Okagaki L.H."/>
            <person name="Nunes C.C."/>
            <person name="Sailsbery J."/>
            <person name="Clay B."/>
            <person name="Brown D."/>
            <person name="John T."/>
            <person name="Oh Y."/>
            <person name="Young N."/>
            <person name="Fitzgerald M."/>
            <person name="Haas B.J."/>
            <person name="Zeng Q."/>
            <person name="Young S."/>
            <person name="Adiconis X."/>
            <person name="Fan L."/>
            <person name="Levin J.Z."/>
            <person name="Mitchell T.K."/>
            <person name="Okubara P.A."/>
            <person name="Farman M.L."/>
            <person name="Kohn L.M."/>
            <person name="Birren B."/>
            <person name="Ma L.-J."/>
            <person name="Dean R.A."/>
        </authorList>
    </citation>
    <scope>NUCLEOTIDE SEQUENCE</scope>
    <source>
        <strain evidence="3">ATCC 64411 / 73-15</strain>
    </source>
</reference>
<evidence type="ECO:0000256" key="1">
    <source>
        <dbReference type="SAM" id="MobiDB-lite"/>
    </source>
</evidence>
<dbReference type="OrthoDB" id="427960at2759"/>
<keyword evidence="4" id="KW-1185">Reference proteome</keyword>
<reference evidence="4" key="1">
    <citation type="submission" date="2010-05" db="EMBL/GenBank/DDBJ databases">
        <title>The genome sequence of Magnaporthe poae strain ATCC 64411.</title>
        <authorList>
            <person name="Ma L.-J."/>
            <person name="Dead R."/>
            <person name="Young S."/>
            <person name="Zeng Q."/>
            <person name="Koehrsen M."/>
            <person name="Alvarado L."/>
            <person name="Berlin A."/>
            <person name="Chapman S.B."/>
            <person name="Chen Z."/>
            <person name="Freedman E."/>
            <person name="Gellesch M."/>
            <person name="Goldberg J."/>
            <person name="Griggs A."/>
            <person name="Gujja S."/>
            <person name="Heilman E.R."/>
            <person name="Heiman D."/>
            <person name="Hepburn T."/>
            <person name="Howarth C."/>
            <person name="Jen D."/>
            <person name="Larson L."/>
            <person name="Mehta T."/>
            <person name="Neiman D."/>
            <person name="Pearson M."/>
            <person name="Roberts A."/>
            <person name="Saif S."/>
            <person name="Shea T."/>
            <person name="Shenoy N."/>
            <person name="Sisk P."/>
            <person name="Stolte C."/>
            <person name="Sykes S."/>
            <person name="Walk T."/>
            <person name="White J."/>
            <person name="Yandava C."/>
            <person name="Haas B."/>
            <person name="Nusbaum C."/>
            <person name="Birren B."/>
        </authorList>
    </citation>
    <scope>NUCLEOTIDE SEQUENCE [LARGE SCALE GENOMIC DNA]</scope>
    <source>
        <strain evidence="4">ATCC 64411 / 73-15</strain>
    </source>
</reference>
<dbReference type="EnsemblFungi" id="MAPG_06594T0">
    <property type="protein sequence ID" value="MAPG_06594T0"/>
    <property type="gene ID" value="MAPG_06594"/>
</dbReference>
<reference evidence="3" key="5">
    <citation type="submission" date="2015-06" db="UniProtKB">
        <authorList>
            <consortium name="EnsemblFungi"/>
        </authorList>
    </citation>
    <scope>IDENTIFICATION</scope>
    <source>
        <strain evidence="3">ATCC 64411</strain>
    </source>
</reference>
<name>A0A0C4E2F8_MAGP6</name>
<dbReference type="Proteomes" id="UP000011715">
    <property type="component" value="Unassembled WGS sequence"/>
</dbReference>
<proteinExistence type="predicted"/>
<gene>
    <name evidence="2" type="ORF">MAPG_06594</name>
</gene>
<sequence>MASKTVSSRLLTMKFMQRGIAASSANSSPTTPRSEDNHGSKRRKVSHDTTDYKPSGPKIDGAAVQAALEEEERKRKAAIAKQAEDLGDTRWVLEFPAPSPRSSDKMPQTPLNIVQIGFAQIDSADSDDIGGQMRRFNMKKGNKAQEEDAETGSESEDSGSSDEEPRRSRPNGSAGSPDSRGRQLFSDSSKRKRTKSETSGRRSAERAKAQQLSAKRRKKEVKLNMPTSISSAGSFKAASRPGRGHR</sequence>
<dbReference type="AlphaFoldDB" id="A0A0C4E2F8"/>
<feature type="compositionally biased region" description="Acidic residues" evidence="1">
    <location>
        <begin position="147"/>
        <end position="162"/>
    </location>
</feature>
<evidence type="ECO:0000313" key="2">
    <source>
        <dbReference type="EMBL" id="KLU87597.1"/>
    </source>
</evidence>
<reference evidence="2" key="2">
    <citation type="submission" date="2010-05" db="EMBL/GenBank/DDBJ databases">
        <title>The Genome Sequence of Magnaporthe poae strain ATCC 64411.</title>
        <authorList>
            <consortium name="The Broad Institute Genome Sequencing Platform"/>
            <consortium name="Broad Institute Genome Sequencing Center for Infectious Disease"/>
            <person name="Ma L.-J."/>
            <person name="Dead R."/>
            <person name="Young S."/>
            <person name="Zeng Q."/>
            <person name="Koehrsen M."/>
            <person name="Alvarado L."/>
            <person name="Berlin A."/>
            <person name="Chapman S.B."/>
            <person name="Chen Z."/>
            <person name="Freedman E."/>
            <person name="Gellesch M."/>
            <person name="Goldberg J."/>
            <person name="Griggs A."/>
            <person name="Gujja S."/>
            <person name="Heilman E.R."/>
            <person name="Heiman D."/>
            <person name="Hepburn T."/>
            <person name="Howarth C."/>
            <person name="Jen D."/>
            <person name="Larson L."/>
            <person name="Mehta T."/>
            <person name="Neiman D."/>
            <person name="Pearson M."/>
            <person name="Roberts A."/>
            <person name="Saif S."/>
            <person name="Shea T."/>
            <person name="Shenoy N."/>
            <person name="Sisk P."/>
            <person name="Stolte C."/>
            <person name="Sykes S."/>
            <person name="Walk T."/>
            <person name="White J."/>
            <person name="Yandava C."/>
            <person name="Haas B."/>
            <person name="Nusbaum C."/>
            <person name="Birren B."/>
        </authorList>
    </citation>
    <scope>NUCLEOTIDE SEQUENCE</scope>
    <source>
        <strain evidence="2">ATCC 64411</strain>
    </source>
</reference>
<feature type="compositionally biased region" description="Basic and acidic residues" evidence="1">
    <location>
        <begin position="195"/>
        <end position="208"/>
    </location>
</feature>
<dbReference type="eggNOG" id="ENOG502SC34">
    <property type="taxonomic scope" value="Eukaryota"/>
</dbReference>